<gene>
    <name evidence="6" type="ORF">COCSUDRAFT_33526</name>
</gene>
<evidence type="ECO:0000313" key="6">
    <source>
        <dbReference type="EMBL" id="EIE22470.1"/>
    </source>
</evidence>
<dbReference type="Proteomes" id="UP000007264">
    <property type="component" value="Unassembled WGS sequence"/>
</dbReference>
<dbReference type="GeneID" id="17040456"/>
<protein>
    <submittedName>
        <fullName evidence="6">Uncharacterized protein</fullName>
    </submittedName>
</protein>
<evidence type="ECO:0000256" key="2">
    <source>
        <dbReference type="ARBA" id="ARBA00022478"/>
    </source>
</evidence>
<evidence type="ECO:0000256" key="4">
    <source>
        <dbReference type="ARBA" id="ARBA00023242"/>
    </source>
</evidence>
<organism evidence="6 7">
    <name type="scientific">Coccomyxa subellipsoidea (strain C-169)</name>
    <name type="common">Green microalga</name>
    <dbReference type="NCBI Taxonomy" id="574566"/>
    <lineage>
        <taxon>Eukaryota</taxon>
        <taxon>Viridiplantae</taxon>
        <taxon>Chlorophyta</taxon>
        <taxon>core chlorophytes</taxon>
        <taxon>Trebouxiophyceae</taxon>
        <taxon>Trebouxiophyceae incertae sedis</taxon>
        <taxon>Coccomyxaceae</taxon>
        <taxon>Coccomyxa</taxon>
        <taxon>Coccomyxa subellipsoidea</taxon>
    </lineage>
</organism>
<keyword evidence="7" id="KW-1185">Reference proteome</keyword>
<reference evidence="6 7" key="1">
    <citation type="journal article" date="2012" name="Genome Biol.">
        <title>The genome of the polar eukaryotic microalga coccomyxa subellipsoidea reveals traits of cold adaptation.</title>
        <authorList>
            <person name="Blanc G."/>
            <person name="Agarkova I."/>
            <person name="Grimwood J."/>
            <person name="Kuo A."/>
            <person name="Brueggeman A."/>
            <person name="Dunigan D."/>
            <person name="Gurnon J."/>
            <person name="Ladunga I."/>
            <person name="Lindquist E."/>
            <person name="Lucas S."/>
            <person name="Pangilinan J."/>
            <person name="Proschold T."/>
            <person name="Salamov A."/>
            <person name="Schmutz J."/>
            <person name="Weeks D."/>
            <person name="Yamada T."/>
            <person name="Claverie J.M."/>
            <person name="Grigoriev I."/>
            <person name="Van Etten J."/>
            <person name="Lomsadze A."/>
            <person name="Borodovsky M."/>
        </authorList>
    </citation>
    <scope>NUCLEOTIDE SEQUENCE [LARGE SCALE GENOMIC DNA]</scope>
    <source>
        <strain evidence="6 7">C-169</strain>
    </source>
</reference>
<comment type="caution">
    <text evidence="6">The sequence shown here is derived from an EMBL/GenBank/DDBJ whole genome shotgun (WGS) entry which is preliminary data.</text>
</comment>
<evidence type="ECO:0000256" key="5">
    <source>
        <dbReference type="SAM" id="MobiDB-lite"/>
    </source>
</evidence>
<sequence length="87" mass="9147">MQLGDVLFDVLPGTDSAFRQDIAAVSAADQACVFLGEVSQRAVACPDIGHLLSDEQVVGLQPSGDPNGKQPAHFTPMEVDVKPEDAL</sequence>
<dbReference type="EMBL" id="AGSI01000010">
    <property type="protein sequence ID" value="EIE22470.1"/>
    <property type="molecule type" value="Genomic_DNA"/>
</dbReference>
<dbReference type="RefSeq" id="XP_005647014.1">
    <property type="nucleotide sequence ID" value="XM_005646957.1"/>
</dbReference>
<dbReference type="GO" id="GO:0042797">
    <property type="term" value="P:tRNA transcription by RNA polymerase III"/>
    <property type="evidence" value="ECO:0007669"/>
    <property type="project" value="TreeGrafter"/>
</dbReference>
<evidence type="ECO:0000256" key="3">
    <source>
        <dbReference type="ARBA" id="ARBA00023163"/>
    </source>
</evidence>
<feature type="region of interest" description="Disordered" evidence="5">
    <location>
        <begin position="61"/>
        <end position="87"/>
    </location>
</feature>
<proteinExistence type="predicted"/>
<dbReference type="GO" id="GO:0005666">
    <property type="term" value="C:RNA polymerase III complex"/>
    <property type="evidence" value="ECO:0007669"/>
    <property type="project" value="InterPro"/>
</dbReference>
<keyword evidence="4" id="KW-0539">Nucleus</keyword>
<dbReference type="AlphaFoldDB" id="I0YVQ1"/>
<keyword evidence="2" id="KW-0240">DNA-directed RNA polymerase</keyword>
<evidence type="ECO:0000313" key="7">
    <source>
        <dbReference type="Proteomes" id="UP000007264"/>
    </source>
</evidence>
<dbReference type="InterPro" id="IPR007811">
    <property type="entry name" value="RPC4"/>
</dbReference>
<name>I0YVQ1_COCSC</name>
<keyword evidence="3" id="KW-0804">Transcription</keyword>
<dbReference type="PANTHER" id="PTHR13408:SF0">
    <property type="entry name" value="DNA-DIRECTED RNA POLYMERASE III SUBUNIT RPC4"/>
    <property type="match status" value="1"/>
</dbReference>
<comment type="subcellular location">
    <subcellularLocation>
        <location evidence="1">Nucleus</location>
    </subcellularLocation>
</comment>
<dbReference type="OrthoDB" id="5836119at2759"/>
<evidence type="ECO:0000256" key="1">
    <source>
        <dbReference type="ARBA" id="ARBA00004123"/>
    </source>
</evidence>
<dbReference type="STRING" id="574566.I0YVQ1"/>
<dbReference type="PANTHER" id="PTHR13408">
    <property type="entry name" value="DNA-DIRECTED RNA POLYMERASE III"/>
    <property type="match status" value="1"/>
</dbReference>
<dbReference type="Pfam" id="PF05132">
    <property type="entry name" value="RNA_pol_Rpc4"/>
    <property type="match status" value="1"/>
</dbReference>
<dbReference type="KEGG" id="csl:COCSUDRAFT_33526"/>
<dbReference type="GO" id="GO:0003677">
    <property type="term" value="F:DNA binding"/>
    <property type="evidence" value="ECO:0007669"/>
    <property type="project" value="InterPro"/>
</dbReference>
<accession>I0YVQ1</accession>